<dbReference type="SUPFAM" id="SSF51703">
    <property type="entry name" value="Cobalamin (vitamin B12)-dependent enzymes"/>
    <property type="match status" value="1"/>
</dbReference>
<comment type="similarity">
    <text evidence="2">Belongs to the methylmalonyl-CoA mutase family.</text>
</comment>
<dbReference type="Pfam" id="PF01642">
    <property type="entry name" value="MM_CoA_mutase"/>
    <property type="match status" value="1"/>
</dbReference>
<name>A0ABM7VL69_9BACT</name>
<keyword evidence="3" id="KW-0846">Cobalamin</keyword>
<dbReference type="InterPro" id="IPR006099">
    <property type="entry name" value="MeMalonylCoA_mutase_a/b_cat"/>
</dbReference>
<evidence type="ECO:0000259" key="6">
    <source>
        <dbReference type="Pfam" id="PF01642"/>
    </source>
</evidence>
<keyword evidence="4" id="KW-0413">Isomerase</keyword>
<dbReference type="PANTHER" id="PTHR48101:SF1">
    <property type="entry name" value="METHYLMALONYL-COA MUTASE, LARGE SUBUNIT"/>
    <property type="match status" value="1"/>
</dbReference>
<reference evidence="7 8" key="1">
    <citation type="submission" date="2021-12" db="EMBL/GenBank/DDBJ databases">
        <title>Genome sequencing of bacteria with rrn-lacking chromosome and rrn-plasmid.</title>
        <authorList>
            <person name="Anda M."/>
            <person name="Iwasaki W."/>
        </authorList>
    </citation>
    <scope>NUCLEOTIDE SEQUENCE [LARGE SCALE GENOMIC DNA]</scope>
    <source>
        <strain evidence="7 8">NBRC 101262</strain>
        <plasmid evidence="7 8">pPP3</plasmid>
    </source>
</reference>
<dbReference type="SUPFAM" id="SSF52242">
    <property type="entry name" value="Cobalamin (vitamin B12)-binding domain"/>
    <property type="match status" value="1"/>
</dbReference>
<evidence type="ECO:0000313" key="7">
    <source>
        <dbReference type="EMBL" id="BDD01617.1"/>
    </source>
</evidence>
<sequence length="615" mass="68647">MAEEKLFQEFSSVTKEEWVAKATADLKGASFDKVLRKKTINNQVQDPYYALEDVDTTIDWSELKNIIPTNPDAEQGPREWVNYQRIVVENEAEANKMALQLLEFSVTGLIFDLGPCSSKCKGIDYNTLLKDIRTDALAISFTNVCCSTELEGYFDAVKAQGVDPANLFGFVAYEPIARYTTAGKLPENWEQELVKVYRLTEQSPNLKAVTISGQEFVNAGGSHVQDIAFTLNKWVTVLDVLTEAGIDIKEAIGQTNFLMGVATDYFHELAKFRSLRLLAFELAKQYGVTVDKSVFEITAVSSLWSKSYLDSNVNMLRNTTEAMSAILGGVDAICIMPHNETFEKPTAMTHRVALNLSHMLKEESYFDRVVDPAAGSYYIDNLSTSLAKNALELFQKVETEGGFLTAFEAKEIQTKIAEVRDFQEKLIRQRRQVYVGANRYPNMMETLDPQKYQTTEANDLLLQAQFAGKTFEELRLATEQFVAEGNERPTVFYALYGNLAMRRARANFAGEFLSTAGFNSEEAYFDDAVSAANASAHKDADIVVICSSDDDYNESGEAFVKEFRANDLHTTLLLAGNPTDIEDKLKAAGLNGTVHVRTDIVKTLTDLQRILGIVK</sequence>
<evidence type="ECO:0000256" key="4">
    <source>
        <dbReference type="ARBA" id="ARBA00023235"/>
    </source>
</evidence>
<evidence type="ECO:0000256" key="2">
    <source>
        <dbReference type="ARBA" id="ARBA00008465"/>
    </source>
</evidence>
<organism evidence="7 8">
    <name type="scientific">Persicobacter psychrovividus</name>
    <dbReference type="NCBI Taxonomy" id="387638"/>
    <lineage>
        <taxon>Bacteria</taxon>
        <taxon>Pseudomonadati</taxon>
        <taxon>Bacteroidota</taxon>
        <taxon>Cytophagia</taxon>
        <taxon>Cytophagales</taxon>
        <taxon>Persicobacteraceae</taxon>
        <taxon>Persicobacter</taxon>
    </lineage>
</organism>
<dbReference type="InterPro" id="IPR036724">
    <property type="entry name" value="Cobalamin-bd_sf"/>
</dbReference>
<dbReference type="Gene3D" id="3.40.50.280">
    <property type="entry name" value="Cobalamin-binding domain"/>
    <property type="match status" value="1"/>
</dbReference>
<accession>A0ABM7VL69</accession>
<dbReference type="InterPro" id="IPR016176">
    <property type="entry name" value="Cbl-dep_enz_cat"/>
</dbReference>
<keyword evidence="7" id="KW-0614">Plasmid</keyword>
<feature type="domain" description="Methylmalonyl-CoA mutase alpha/beta chain catalytic" evidence="6">
    <location>
        <begin position="124"/>
        <end position="456"/>
    </location>
</feature>
<evidence type="ECO:0000313" key="8">
    <source>
        <dbReference type="Proteomes" id="UP001354989"/>
    </source>
</evidence>
<proteinExistence type="inferred from homology"/>
<evidence type="ECO:0000256" key="3">
    <source>
        <dbReference type="ARBA" id="ARBA00022628"/>
    </source>
</evidence>
<dbReference type="EMBL" id="AP025295">
    <property type="protein sequence ID" value="BDD01617.1"/>
    <property type="molecule type" value="Genomic_DNA"/>
</dbReference>
<evidence type="ECO:0000256" key="5">
    <source>
        <dbReference type="ARBA" id="ARBA00023285"/>
    </source>
</evidence>
<gene>
    <name evidence="7" type="ORF">PEPS_38970</name>
</gene>
<dbReference type="Gene3D" id="3.20.20.240">
    <property type="entry name" value="Methylmalonyl-CoA mutase"/>
    <property type="match status" value="1"/>
</dbReference>
<dbReference type="PANTHER" id="PTHR48101">
    <property type="entry name" value="METHYLMALONYL-COA MUTASE, MITOCHONDRIAL-RELATED"/>
    <property type="match status" value="1"/>
</dbReference>
<dbReference type="Proteomes" id="UP001354989">
    <property type="component" value="Plasmid pPP3"/>
</dbReference>
<geneLocation type="plasmid" evidence="7 8">
    <name>pPP3</name>
</geneLocation>
<keyword evidence="5" id="KW-0170">Cobalt</keyword>
<keyword evidence="8" id="KW-1185">Reference proteome</keyword>
<comment type="cofactor">
    <cofactor evidence="1">
        <name>adenosylcob(III)alamin</name>
        <dbReference type="ChEBI" id="CHEBI:18408"/>
    </cofactor>
</comment>
<evidence type="ECO:0000256" key="1">
    <source>
        <dbReference type="ARBA" id="ARBA00001922"/>
    </source>
</evidence>
<protein>
    <submittedName>
        <fullName evidence="7">Methylmalonyl-CoA mutase small subunit</fullName>
    </submittedName>
</protein>
<dbReference type="RefSeq" id="WP_338399041.1">
    <property type="nucleotide sequence ID" value="NZ_AP025295.1"/>
</dbReference>